<dbReference type="AlphaFoldDB" id="A0A2I7K673"/>
<organism evidence="1 2">
    <name type="scientific">Phaeobacter inhibens</name>
    <dbReference type="NCBI Taxonomy" id="221822"/>
    <lineage>
        <taxon>Bacteria</taxon>
        <taxon>Pseudomonadati</taxon>
        <taxon>Pseudomonadota</taxon>
        <taxon>Alphaproteobacteria</taxon>
        <taxon>Rhodobacterales</taxon>
        <taxon>Roseobacteraceae</taxon>
        <taxon>Phaeobacter</taxon>
    </lineage>
</organism>
<evidence type="ECO:0000313" key="2">
    <source>
        <dbReference type="Proteomes" id="UP000236447"/>
    </source>
</evidence>
<proteinExistence type="predicted"/>
<protein>
    <recommendedName>
        <fullName evidence="3">DUF3168 domain-containing protein</fullName>
    </recommendedName>
</protein>
<name>A0A2I7K673_9RHOB</name>
<sequence>MSVEGELKDLLKALGYPVVWGVFGKGVGFPRITLQRIATVTKYSLTGRADVETARVQVNIASETYGELISLVPLVSHTLTEFRGRSVIRCTELSRRDGSSETGGDIIRQQLLDISVRYRA</sequence>
<reference evidence="1 2" key="2">
    <citation type="journal article" date="2017" name="Genome Biol. Evol.">
        <title>Trajectories and Drivers of Genome Evolution in Surface-Associated Marine Phaeobacter.</title>
        <authorList>
            <person name="Freese H.M."/>
            <person name="Sikorski J."/>
            <person name="Bunk B."/>
            <person name="Scheuner C."/>
            <person name="Meier-Kolthoff J.P."/>
            <person name="Sproer C."/>
            <person name="Gram L."/>
            <person name="Overmann J."/>
        </authorList>
    </citation>
    <scope>NUCLEOTIDE SEQUENCE [LARGE SCALE GENOMIC DNA]</scope>
    <source>
        <strain evidence="1 2">P88</strain>
    </source>
</reference>
<accession>A0A2I7K673</accession>
<gene>
    <name evidence="1" type="ORF">PhaeoP88_00705</name>
</gene>
<evidence type="ECO:0008006" key="3">
    <source>
        <dbReference type="Google" id="ProtNLM"/>
    </source>
</evidence>
<reference evidence="1 2" key="1">
    <citation type="journal article" date="2017" name="Front. Microbiol.">
        <title>Phaeobacter piscinae sp. nov., a species of the Roseobacter group and potential aquaculture probiont.</title>
        <authorList>
            <person name="Sonnenschein E.C."/>
            <person name="Phippen C.B.W."/>
            <person name="Nielsen K.F."/>
            <person name="Mateiu R.V."/>
            <person name="Melchiorsen J."/>
            <person name="Gram L."/>
            <person name="Overmann J."/>
            <person name="Freese H.M."/>
        </authorList>
    </citation>
    <scope>NUCLEOTIDE SEQUENCE [LARGE SCALE GENOMIC DNA]</scope>
    <source>
        <strain evidence="1 2">P88</strain>
    </source>
</reference>
<dbReference type="Proteomes" id="UP000236447">
    <property type="component" value="Chromosome"/>
</dbReference>
<dbReference type="RefSeq" id="WP_102883081.1">
    <property type="nucleotide sequence ID" value="NZ_CP010725.1"/>
</dbReference>
<evidence type="ECO:0000313" key="1">
    <source>
        <dbReference type="EMBL" id="AUQ98101.1"/>
    </source>
</evidence>
<dbReference type="EMBL" id="CP010725">
    <property type="protein sequence ID" value="AUQ98101.1"/>
    <property type="molecule type" value="Genomic_DNA"/>
</dbReference>